<reference evidence="1" key="2">
    <citation type="submission" date="2015-06" db="UniProtKB">
        <authorList>
            <consortium name="EnsemblPlants"/>
        </authorList>
    </citation>
    <scope>IDENTIFICATION</scope>
</reference>
<dbReference type="EnsemblPlants" id="Bo25664s010.1">
    <property type="protein sequence ID" value="Bo25664s010.1"/>
    <property type="gene ID" value="Bo25664s010"/>
</dbReference>
<dbReference type="eggNOG" id="KOG0017">
    <property type="taxonomic scope" value="Eukaryota"/>
</dbReference>
<name>A0A0D3AGZ0_BRAOL</name>
<sequence>MLMENLLRSKEWWSLIEEGFAEPARGTVLNGQQRSELAELKLKDLKVKNYLFAAIDKTILKQFLQKNSSKELWDS</sequence>
<proteinExistence type="predicted"/>
<dbReference type="OMA" id="WCILMEN"/>
<dbReference type="Proteomes" id="UP000032141">
    <property type="component" value="Unassembled WGS sequence"/>
</dbReference>
<evidence type="ECO:0008006" key="3">
    <source>
        <dbReference type="Google" id="ProtNLM"/>
    </source>
</evidence>
<evidence type="ECO:0000313" key="2">
    <source>
        <dbReference type="Proteomes" id="UP000032141"/>
    </source>
</evidence>
<evidence type="ECO:0000313" key="1">
    <source>
        <dbReference type="EnsemblPlants" id="Bo25664s010.1"/>
    </source>
</evidence>
<accession>A0A0D3AGZ0</accession>
<dbReference type="Gramene" id="Bo25664s010.1">
    <property type="protein sequence ID" value="Bo25664s010.1"/>
    <property type="gene ID" value="Bo25664s010"/>
</dbReference>
<organism evidence="1 2">
    <name type="scientific">Brassica oleracea var. oleracea</name>
    <dbReference type="NCBI Taxonomy" id="109376"/>
    <lineage>
        <taxon>Eukaryota</taxon>
        <taxon>Viridiplantae</taxon>
        <taxon>Streptophyta</taxon>
        <taxon>Embryophyta</taxon>
        <taxon>Tracheophyta</taxon>
        <taxon>Spermatophyta</taxon>
        <taxon>Magnoliopsida</taxon>
        <taxon>eudicotyledons</taxon>
        <taxon>Gunneridae</taxon>
        <taxon>Pentapetalae</taxon>
        <taxon>rosids</taxon>
        <taxon>malvids</taxon>
        <taxon>Brassicales</taxon>
        <taxon>Brassicaceae</taxon>
        <taxon>Brassiceae</taxon>
        <taxon>Brassica</taxon>
    </lineage>
</organism>
<reference evidence="1" key="1">
    <citation type="journal article" date="2014" name="Genome Biol.">
        <title>Transcriptome and methylome profiling reveals relics of genome dominance in the mesopolyploid Brassica oleracea.</title>
        <authorList>
            <person name="Parkin I.A."/>
            <person name="Koh C."/>
            <person name="Tang H."/>
            <person name="Robinson S.J."/>
            <person name="Kagale S."/>
            <person name="Clarke W.E."/>
            <person name="Town C.D."/>
            <person name="Nixon J."/>
            <person name="Krishnakumar V."/>
            <person name="Bidwell S.L."/>
            <person name="Denoeud F."/>
            <person name="Belcram H."/>
            <person name="Links M.G."/>
            <person name="Just J."/>
            <person name="Clarke C."/>
            <person name="Bender T."/>
            <person name="Huebert T."/>
            <person name="Mason A.S."/>
            <person name="Pires J.C."/>
            <person name="Barker G."/>
            <person name="Moore J."/>
            <person name="Walley P.G."/>
            <person name="Manoli S."/>
            <person name="Batley J."/>
            <person name="Edwards D."/>
            <person name="Nelson M.N."/>
            <person name="Wang X."/>
            <person name="Paterson A.H."/>
            <person name="King G."/>
            <person name="Bancroft I."/>
            <person name="Chalhoub B."/>
            <person name="Sharpe A.G."/>
        </authorList>
    </citation>
    <scope>NUCLEOTIDE SEQUENCE [LARGE SCALE GENOMIC DNA]</scope>
    <source>
        <strain evidence="1">cv. TO1000</strain>
    </source>
</reference>
<protein>
    <recommendedName>
        <fullName evidence="3">Retrovirus-related Pol polyprotein from transposon TNT 1-94</fullName>
    </recommendedName>
</protein>
<keyword evidence="2" id="KW-1185">Reference proteome</keyword>
<dbReference type="AlphaFoldDB" id="A0A0D3AGZ0"/>
<dbReference type="HOGENOM" id="CLU_186504_0_0_1"/>